<protein>
    <submittedName>
        <fullName evidence="2">Uncharacterized protein</fullName>
    </submittedName>
</protein>
<comment type="caution">
    <text evidence="2">The sequence shown here is derived from an EMBL/GenBank/DDBJ whole genome shotgun (WGS) entry which is preliminary data.</text>
</comment>
<sequence>MSDHAEYDADMARTTLRITYDGPALRDGTMEVRDLAPALLAMGRLLEDANRVVNGPKSQVAVRVTAGFKPGSFSVDLQTIQSFAAEIRDLLAGDTSTALANLWAHLGFFGLSGSGLFVLLRKLRGRRPEKATILKDGNVELVLPGGESHTIPKAVFDLLSDEGVRRSAAAVLEPLTKEGIDEFIARPAGAPKTDGVVITKEDLPSFAPPEVIQAPIVTNERRAAFSIVSLSFQDDNKWRLYDGRNTVWAKIEDQVFIKAVNEAEIAFSKGDVLICDIREEQYETTSGLRAEIIITKVVEHRRAFRQVPLPFDGPFDGAR</sequence>
<dbReference type="EMBL" id="JACTUZ010000006">
    <property type="protein sequence ID" value="MBC9175926.1"/>
    <property type="molecule type" value="Genomic_DNA"/>
</dbReference>
<keyword evidence="1" id="KW-0812">Transmembrane</keyword>
<evidence type="ECO:0000313" key="2">
    <source>
        <dbReference type="EMBL" id="MBC9175926.1"/>
    </source>
</evidence>
<keyword evidence="3" id="KW-1185">Reference proteome</keyword>
<name>A0ABR7R2H2_9PROT</name>
<evidence type="ECO:0000313" key="3">
    <source>
        <dbReference type="Proteomes" id="UP000603940"/>
    </source>
</evidence>
<organism evidence="2 3">
    <name type="scientific">Pseudoroseomonas ludipueritiae</name>
    <dbReference type="NCBI Taxonomy" id="198093"/>
    <lineage>
        <taxon>Bacteria</taxon>
        <taxon>Pseudomonadati</taxon>
        <taxon>Pseudomonadota</taxon>
        <taxon>Alphaproteobacteria</taxon>
        <taxon>Acetobacterales</taxon>
        <taxon>Acetobacteraceae</taxon>
        <taxon>Pseudoroseomonas</taxon>
    </lineage>
</organism>
<feature type="transmembrane region" description="Helical" evidence="1">
    <location>
        <begin position="102"/>
        <end position="120"/>
    </location>
</feature>
<keyword evidence="1" id="KW-1133">Transmembrane helix</keyword>
<reference evidence="2 3" key="1">
    <citation type="journal article" date="2009" name="Int. J. Syst. Evol. Microbiol.">
        <title>Transfer of Teichococcus ludipueritiae and Muricoccus roseus to the genus Roseomonas, as Roseomonas ludipueritiae comb. nov. and Roseomonas rosea comb. nov., respectively, and emended description of the genus Roseomonas.</title>
        <authorList>
            <person name="Sanchez-Porro C."/>
            <person name="Gallego V."/>
            <person name="Busse H.J."/>
            <person name="Kampfer P."/>
            <person name="Ventosa A."/>
        </authorList>
    </citation>
    <scope>NUCLEOTIDE SEQUENCE [LARGE SCALE GENOMIC DNA]</scope>
    <source>
        <strain evidence="2 3">DSM 14915</strain>
    </source>
</reference>
<dbReference type="Proteomes" id="UP000603940">
    <property type="component" value="Unassembled WGS sequence"/>
</dbReference>
<accession>A0ABR7R2H2</accession>
<keyword evidence="1" id="KW-0472">Membrane</keyword>
<gene>
    <name evidence="2" type="ORF">IBL25_03065</name>
</gene>
<evidence type="ECO:0000256" key="1">
    <source>
        <dbReference type="SAM" id="Phobius"/>
    </source>
</evidence>
<proteinExistence type="predicted"/>